<organism evidence="2 3">
    <name type="scientific">Roseburia intestinalis</name>
    <dbReference type="NCBI Taxonomy" id="166486"/>
    <lineage>
        <taxon>Bacteria</taxon>
        <taxon>Bacillati</taxon>
        <taxon>Bacillota</taxon>
        <taxon>Clostridia</taxon>
        <taxon>Lachnospirales</taxon>
        <taxon>Lachnospiraceae</taxon>
        <taxon>Roseburia</taxon>
    </lineage>
</organism>
<protein>
    <submittedName>
        <fullName evidence="2">Predicted acetyltransferase involved in intracellular survival and related acetyltransferases</fullName>
    </submittedName>
</protein>
<dbReference type="SUPFAM" id="SSF55729">
    <property type="entry name" value="Acyl-CoA N-acyltransferases (Nat)"/>
    <property type="match status" value="1"/>
</dbReference>
<dbReference type="Proteomes" id="UP000095350">
    <property type="component" value="Unassembled WGS sequence"/>
</dbReference>
<dbReference type="InterPro" id="IPR000182">
    <property type="entry name" value="GNAT_dom"/>
</dbReference>
<name>A0A173T356_9FIRM</name>
<proteinExistence type="predicted"/>
<sequence>MNRMISNGTRLLFKQLKHLDELVRTRIIVLRAANKLSDDEDMSVVEEESYAYYRRALESGEHIAYLVYDNGKFIGAGGLSFYQVMPTYHNPTGKKAYIMNMYTASEYRRQGIAFHTLDLLVNDARKQGVSQIALEATDMGRPLYEKYGFVKMEDEMELV</sequence>
<keyword evidence="2" id="KW-0808">Transferase</keyword>
<dbReference type="Gene3D" id="3.40.630.30">
    <property type="match status" value="1"/>
</dbReference>
<dbReference type="GO" id="GO:0016747">
    <property type="term" value="F:acyltransferase activity, transferring groups other than amino-acyl groups"/>
    <property type="evidence" value="ECO:0007669"/>
    <property type="project" value="InterPro"/>
</dbReference>
<accession>A0A173T356</accession>
<evidence type="ECO:0000259" key="1">
    <source>
        <dbReference type="PROSITE" id="PS51186"/>
    </source>
</evidence>
<reference evidence="2 3" key="1">
    <citation type="submission" date="2015-09" db="EMBL/GenBank/DDBJ databases">
        <authorList>
            <consortium name="Pathogen Informatics"/>
        </authorList>
    </citation>
    <scope>NUCLEOTIDE SEQUENCE [LARGE SCALE GENOMIC DNA]</scope>
    <source>
        <strain evidence="2 3">2789STDY5834960</strain>
    </source>
</reference>
<dbReference type="CDD" id="cd04301">
    <property type="entry name" value="NAT_SF"/>
    <property type="match status" value="1"/>
</dbReference>
<dbReference type="Pfam" id="PF00583">
    <property type="entry name" value="Acetyltransf_1"/>
    <property type="match status" value="1"/>
</dbReference>
<dbReference type="STRING" id="166486.ERS852572_01341"/>
<dbReference type="InterPro" id="IPR016181">
    <property type="entry name" value="Acyl_CoA_acyltransferase"/>
</dbReference>
<dbReference type="PaxDb" id="166486-ERS852572_01341"/>
<feature type="domain" description="N-acetyltransferase" evidence="1">
    <location>
        <begin position="28"/>
        <end position="159"/>
    </location>
</feature>
<evidence type="ECO:0000313" key="3">
    <source>
        <dbReference type="Proteomes" id="UP000095350"/>
    </source>
</evidence>
<dbReference type="AlphaFoldDB" id="A0A173T356"/>
<evidence type="ECO:0000313" key="2">
    <source>
        <dbReference type="EMBL" id="CUM97222.1"/>
    </source>
</evidence>
<dbReference type="EMBL" id="CYXZ01000008">
    <property type="protein sequence ID" value="CUM97222.1"/>
    <property type="molecule type" value="Genomic_DNA"/>
</dbReference>
<gene>
    <name evidence="2" type="ORF">ERS852572_01341</name>
</gene>
<dbReference type="PROSITE" id="PS51186">
    <property type="entry name" value="GNAT"/>
    <property type="match status" value="1"/>
</dbReference>